<protein>
    <submittedName>
        <fullName evidence="3">Uncharacterized protein</fullName>
    </submittedName>
</protein>
<reference evidence="3" key="1">
    <citation type="submission" date="2024-05" db="EMBL/GenBank/DDBJ databases">
        <title>Planctomycetes of the genus Singulisphaera possess chitinolytic capabilities.</title>
        <authorList>
            <person name="Ivanova A."/>
        </authorList>
    </citation>
    <scope>NUCLEOTIDE SEQUENCE</scope>
    <source>
        <strain evidence="3">Ch08T</strain>
    </source>
</reference>
<feature type="chain" id="PRO_5043896424" evidence="2">
    <location>
        <begin position="27"/>
        <end position="477"/>
    </location>
</feature>
<feature type="region of interest" description="Disordered" evidence="1">
    <location>
        <begin position="298"/>
        <end position="319"/>
    </location>
</feature>
<dbReference type="RefSeq" id="WP_406700567.1">
    <property type="nucleotide sequence ID" value="NZ_CP155447.1"/>
</dbReference>
<accession>A0AAU7CRT3</accession>
<keyword evidence="2" id="KW-0732">Signal</keyword>
<feature type="signal peptide" evidence="2">
    <location>
        <begin position="1"/>
        <end position="26"/>
    </location>
</feature>
<evidence type="ECO:0000313" key="3">
    <source>
        <dbReference type="EMBL" id="XBH07728.1"/>
    </source>
</evidence>
<sequence>MTKQRMFVLFACVELFFLLFSSPGYAAKLAPTPEDVALTAVEAIKAEQYDDFAKAMHPEALREFRSTMVVLLEAASKARKSSQVLALFDGVDSADDLKKLDDASVLAAFMRNAMKVEPEMKDSLAKMKVQTLGHVSEGNGTEHVVYRSTLPGLGNNNGIVKVISLRPNGETWGMLLSGDIEAIIASLKQSLKANPGFPDLKFAASKVEPLGQVAEGKGKAHVVYRLTTPLGNSKVTKIAVQSLSETDPDWELARTGKKEDLTTLVEQSLGIRKASRPEVQKGPSALVLSTADFPDPGAVPKTNPRILGRSSSKRSKSIYSRDEVDDLPASFFGGDRDRFHDVASKGGVLVGVRVSYVLRFGGRKISSVQPIYRSGEVLREGGVYGQVLSQVTTAIAKPGYAVGALKTHTGISVDGFGMVFMKIDENHLDLSDSYNSPWLGDREGGIPKDVESDGSIPVGLQGRARNEVNALGLILLK</sequence>
<evidence type="ECO:0000256" key="1">
    <source>
        <dbReference type="SAM" id="MobiDB-lite"/>
    </source>
</evidence>
<dbReference type="EMBL" id="CP155447">
    <property type="protein sequence ID" value="XBH07728.1"/>
    <property type="molecule type" value="Genomic_DNA"/>
</dbReference>
<dbReference type="AlphaFoldDB" id="A0AAU7CRT3"/>
<evidence type="ECO:0000256" key="2">
    <source>
        <dbReference type="SAM" id="SignalP"/>
    </source>
</evidence>
<gene>
    <name evidence="3" type="ORF">V5E97_17345</name>
</gene>
<proteinExistence type="predicted"/>
<name>A0AAU7CRT3_9BACT</name>
<organism evidence="3">
    <name type="scientific">Singulisphaera sp. Ch08</name>
    <dbReference type="NCBI Taxonomy" id="3120278"/>
    <lineage>
        <taxon>Bacteria</taxon>
        <taxon>Pseudomonadati</taxon>
        <taxon>Planctomycetota</taxon>
        <taxon>Planctomycetia</taxon>
        <taxon>Isosphaerales</taxon>
        <taxon>Isosphaeraceae</taxon>
        <taxon>Singulisphaera</taxon>
    </lineage>
</organism>